<accession>A0AAV2IDS9</accession>
<sequence>MLVTKTPVHIFLVILFLKYGVCVNLTLCYPAEEGRQHTLIFSLDINNLRLKFTIDNEKSFVTECLLETLYCSNEQSKKAFSVLEKKDLNDYTLNITIWNATRESDFGFEGLWTLTNDEDSNVFMSCSLKIFGK</sequence>
<dbReference type="AlphaFoldDB" id="A0AAV2IDS9"/>
<keyword evidence="1" id="KW-1133">Transmembrane helix</keyword>
<keyword evidence="1" id="KW-0472">Membrane</keyword>
<evidence type="ECO:0000256" key="1">
    <source>
        <dbReference type="SAM" id="Phobius"/>
    </source>
</evidence>
<organism evidence="2 3">
    <name type="scientific">Lymnaea stagnalis</name>
    <name type="common">Great pond snail</name>
    <name type="synonym">Helix stagnalis</name>
    <dbReference type="NCBI Taxonomy" id="6523"/>
    <lineage>
        <taxon>Eukaryota</taxon>
        <taxon>Metazoa</taxon>
        <taxon>Spiralia</taxon>
        <taxon>Lophotrochozoa</taxon>
        <taxon>Mollusca</taxon>
        <taxon>Gastropoda</taxon>
        <taxon>Heterobranchia</taxon>
        <taxon>Euthyneura</taxon>
        <taxon>Panpulmonata</taxon>
        <taxon>Hygrophila</taxon>
        <taxon>Lymnaeoidea</taxon>
        <taxon>Lymnaeidae</taxon>
        <taxon>Lymnaea</taxon>
    </lineage>
</organism>
<name>A0AAV2IDS9_LYMST</name>
<reference evidence="2 3" key="1">
    <citation type="submission" date="2024-04" db="EMBL/GenBank/DDBJ databases">
        <authorList>
            <consortium name="Genoscope - CEA"/>
            <person name="William W."/>
        </authorList>
    </citation>
    <scope>NUCLEOTIDE SEQUENCE [LARGE SCALE GENOMIC DNA]</scope>
</reference>
<evidence type="ECO:0000313" key="3">
    <source>
        <dbReference type="Proteomes" id="UP001497497"/>
    </source>
</evidence>
<gene>
    <name evidence="2" type="ORF">GSLYS_00018554001</name>
</gene>
<evidence type="ECO:0000313" key="2">
    <source>
        <dbReference type="EMBL" id="CAL1545071.1"/>
    </source>
</evidence>
<dbReference type="EMBL" id="CAXITT010000672">
    <property type="protein sequence ID" value="CAL1545071.1"/>
    <property type="molecule type" value="Genomic_DNA"/>
</dbReference>
<keyword evidence="1" id="KW-0812">Transmembrane</keyword>
<feature type="transmembrane region" description="Helical" evidence="1">
    <location>
        <begin position="6"/>
        <end position="27"/>
    </location>
</feature>
<protein>
    <submittedName>
        <fullName evidence="2">Uncharacterized protein</fullName>
    </submittedName>
</protein>
<proteinExistence type="predicted"/>
<comment type="caution">
    <text evidence="2">The sequence shown here is derived from an EMBL/GenBank/DDBJ whole genome shotgun (WGS) entry which is preliminary data.</text>
</comment>
<keyword evidence="3" id="KW-1185">Reference proteome</keyword>
<dbReference type="Proteomes" id="UP001497497">
    <property type="component" value="Unassembled WGS sequence"/>
</dbReference>